<accession>A0A2R4XN15</accession>
<dbReference type="AlphaFoldDB" id="A0A2R4XN15"/>
<feature type="region of interest" description="Disordered" evidence="1">
    <location>
        <begin position="18"/>
        <end position="39"/>
    </location>
</feature>
<proteinExistence type="predicted"/>
<name>A0A2R4XN15_9BURK</name>
<evidence type="ECO:0000256" key="1">
    <source>
        <dbReference type="SAM" id="MobiDB-lite"/>
    </source>
</evidence>
<dbReference type="KEGG" id="boz:DBV39_17295"/>
<organism evidence="2 3">
    <name type="scientific">Orrella marina</name>
    <dbReference type="NCBI Taxonomy" id="2163011"/>
    <lineage>
        <taxon>Bacteria</taxon>
        <taxon>Pseudomonadati</taxon>
        <taxon>Pseudomonadota</taxon>
        <taxon>Betaproteobacteria</taxon>
        <taxon>Burkholderiales</taxon>
        <taxon>Alcaligenaceae</taxon>
        <taxon>Orrella</taxon>
    </lineage>
</organism>
<reference evidence="2 3" key="1">
    <citation type="submission" date="2018-04" db="EMBL/GenBank/DDBJ databases">
        <title>Bordetella sp. HZ20 isolated from seawater.</title>
        <authorList>
            <person name="Sun C."/>
        </authorList>
    </citation>
    <scope>NUCLEOTIDE SEQUENCE [LARGE SCALE GENOMIC DNA]</scope>
    <source>
        <strain evidence="2 3">HZ20</strain>
    </source>
</reference>
<keyword evidence="3" id="KW-1185">Reference proteome</keyword>
<sequence length="69" mass="7511">MSDSYAVKPEHVDQLVVATPTNQPVDPNSDRMNRQPSASPFKMGAPALCTLIAYAWLQTEVIHAIGMKA</sequence>
<protein>
    <submittedName>
        <fullName evidence="2">Uncharacterized protein</fullName>
    </submittedName>
</protein>
<evidence type="ECO:0000313" key="2">
    <source>
        <dbReference type="EMBL" id="AWB35200.1"/>
    </source>
</evidence>
<gene>
    <name evidence="2" type="ORF">DBV39_17295</name>
</gene>
<dbReference type="RefSeq" id="WP_108622610.1">
    <property type="nucleotide sequence ID" value="NZ_CP028901.1"/>
</dbReference>
<dbReference type="EMBL" id="CP028901">
    <property type="protein sequence ID" value="AWB35200.1"/>
    <property type="molecule type" value="Genomic_DNA"/>
</dbReference>
<evidence type="ECO:0000313" key="3">
    <source>
        <dbReference type="Proteomes" id="UP000244571"/>
    </source>
</evidence>
<dbReference type="Proteomes" id="UP000244571">
    <property type="component" value="Chromosome"/>
</dbReference>